<sequence>MDNRLVLLTALLVTLSWMSAGTYAQSVTRINRTDCGTGQLCADEPSACDPSTGGECFFLAAKKGRGNNFDFELSGQSDGYIAATLSLDGTLGNGDKTYVCANDNGDVRFFGAVYNNSQLTLSPLEVNSVKGKITGRKIQCTFTASVPVPTTRANSITVGISSGTYKSSTAALGAPKEQYKSPPVDLGNPNATVTNQLSTSTTTKPTTTNHAITIQHSLTQALLIIVGVLGLNVL</sequence>
<dbReference type="GO" id="GO:1900449">
    <property type="term" value="P:regulation of glutamate receptor signaling pathway"/>
    <property type="evidence" value="ECO:0007669"/>
    <property type="project" value="InterPro"/>
</dbReference>
<dbReference type="AlphaFoldDB" id="A0AAN7WT46"/>
<evidence type="ECO:0000256" key="1">
    <source>
        <dbReference type="SAM" id="MobiDB-lite"/>
    </source>
</evidence>
<evidence type="ECO:0008006" key="5">
    <source>
        <dbReference type="Google" id="ProtNLM"/>
    </source>
</evidence>
<feature type="signal peptide" evidence="2">
    <location>
        <begin position="1"/>
        <end position="24"/>
    </location>
</feature>
<evidence type="ECO:0000313" key="4">
    <source>
        <dbReference type="Proteomes" id="UP001346869"/>
    </source>
</evidence>
<dbReference type="Proteomes" id="UP001346869">
    <property type="component" value="Unassembled WGS sequence"/>
</dbReference>
<evidence type="ECO:0000313" key="3">
    <source>
        <dbReference type="EMBL" id="KAK5848265.1"/>
    </source>
</evidence>
<dbReference type="InterPro" id="IPR042789">
    <property type="entry name" value="FRRS1L"/>
</dbReference>
<feature type="compositionally biased region" description="Low complexity" evidence="1">
    <location>
        <begin position="192"/>
        <end position="205"/>
    </location>
</feature>
<comment type="caution">
    <text evidence="3">The sequence shown here is derived from an EMBL/GenBank/DDBJ whole genome shotgun (WGS) entry which is preliminary data.</text>
</comment>
<dbReference type="PANTHER" id="PTHR46902">
    <property type="entry name" value="DOMON DOMAIN-CONTAINING PROTEIN FRRS1L"/>
    <property type="match status" value="1"/>
</dbReference>
<dbReference type="PANTHER" id="PTHR46902:SF1">
    <property type="entry name" value="DOMON DOMAIN-CONTAINING PROTEIN FRRS1L"/>
    <property type="match status" value="1"/>
</dbReference>
<reference evidence="3 4" key="1">
    <citation type="journal article" date="2023" name="Genes (Basel)">
        <title>Chromosome-Level Genome Assembly and Circadian Gene Repertoire of the Patagonia Blennie Eleginops maclovinus-The Closest Ancestral Proxy of Antarctic Cryonotothenioids.</title>
        <authorList>
            <person name="Cheng C.C."/>
            <person name="Rivera-Colon A.G."/>
            <person name="Minhas B.F."/>
            <person name="Wilson L."/>
            <person name="Rayamajhi N."/>
            <person name="Vargas-Chacoff L."/>
            <person name="Catchen J.M."/>
        </authorList>
    </citation>
    <scope>NUCLEOTIDE SEQUENCE [LARGE SCALE GENOMIC DNA]</scope>
    <source>
        <strain evidence="3">JMC-PN-2008</strain>
    </source>
</reference>
<proteinExistence type="predicted"/>
<name>A0AAN7WT46_ELEMC</name>
<keyword evidence="2" id="KW-0732">Signal</keyword>
<protein>
    <recommendedName>
        <fullName evidence="5">Ferric-chelate reductase 1</fullName>
    </recommendedName>
</protein>
<reference evidence="3 4" key="2">
    <citation type="journal article" date="2023" name="Mol. Biol. Evol.">
        <title>Genomics of Secondarily Temperate Adaptation in the Only Non-Antarctic Icefish.</title>
        <authorList>
            <person name="Rivera-Colon A.G."/>
            <person name="Rayamajhi N."/>
            <person name="Minhas B.F."/>
            <person name="Madrigal G."/>
            <person name="Bilyk K.T."/>
            <person name="Yoon V."/>
            <person name="Hune M."/>
            <person name="Gregory S."/>
            <person name="Cheng C.H.C."/>
            <person name="Catchen J.M."/>
        </authorList>
    </citation>
    <scope>NUCLEOTIDE SEQUENCE [LARGE SCALE GENOMIC DNA]</scope>
    <source>
        <strain evidence="3">JMC-PN-2008</strain>
    </source>
</reference>
<feature type="region of interest" description="Disordered" evidence="1">
    <location>
        <begin position="176"/>
        <end position="205"/>
    </location>
</feature>
<dbReference type="EMBL" id="JAUZQC010000025">
    <property type="protein sequence ID" value="KAK5848265.1"/>
    <property type="molecule type" value="Genomic_DNA"/>
</dbReference>
<evidence type="ECO:0000256" key="2">
    <source>
        <dbReference type="SAM" id="SignalP"/>
    </source>
</evidence>
<dbReference type="GO" id="GO:0099072">
    <property type="term" value="P:regulation of postsynaptic membrane neurotransmitter receptor levels"/>
    <property type="evidence" value="ECO:0007669"/>
    <property type="project" value="TreeGrafter"/>
</dbReference>
<feature type="chain" id="PRO_5042870457" description="Ferric-chelate reductase 1" evidence="2">
    <location>
        <begin position="25"/>
        <end position="234"/>
    </location>
</feature>
<gene>
    <name evidence="3" type="ORF">PBY51_005894</name>
</gene>
<keyword evidence="4" id="KW-1185">Reference proteome</keyword>
<organism evidence="3 4">
    <name type="scientific">Eleginops maclovinus</name>
    <name type="common">Patagonian blennie</name>
    <name type="synonym">Eleginus maclovinus</name>
    <dbReference type="NCBI Taxonomy" id="56733"/>
    <lineage>
        <taxon>Eukaryota</taxon>
        <taxon>Metazoa</taxon>
        <taxon>Chordata</taxon>
        <taxon>Craniata</taxon>
        <taxon>Vertebrata</taxon>
        <taxon>Euteleostomi</taxon>
        <taxon>Actinopterygii</taxon>
        <taxon>Neopterygii</taxon>
        <taxon>Teleostei</taxon>
        <taxon>Neoteleostei</taxon>
        <taxon>Acanthomorphata</taxon>
        <taxon>Eupercaria</taxon>
        <taxon>Perciformes</taxon>
        <taxon>Notothenioidei</taxon>
        <taxon>Eleginopidae</taxon>
        <taxon>Eleginops</taxon>
    </lineage>
</organism>
<accession>A0AAN7WT46</accession>